<keyword evidence="2" id="KW-1185">Reference proteome</keyword>
<comment type="caution">
    <text evidence="1">The sequence shown here is derived from an EMBL/GenBank/DDBJ whole genome shotgun (WGS) entry which is preliminary data.</text>
</comment>
<evidence type="ECO:0000313" key="2">
    <source>
        <dbReference type="Proteomes" id="UP001232063"/>
    </source>
</evidence>
<gene>
    <name evidence="1" type="ORF">QNI22_32140</name>
</gene>
<name>A0AAE3UIG4_9BACT</name>
<organism evidence="1 2">
    <name type="scientific">Xanthocytophaga agilis</name>
    <dbReference type="NCBI Taxonomy" id="3048010"/>
    <lineage>
        <taxon>Bacteria</taxon>
        <taxon>Pseudomonadati</taxon>
        <taxon>Bacteroidota</taxon>
        <taxon>Cytophagia</taxon>
        <taxon>Cytophagales</taxon>
        <taxon>Rhodocytophagaceae</taxon>
        <taxon>Xanthocytophaga</taxon>
    </lineage>
</organism>
<dbReference type="GO" id="GO:0015562">
    <property type="term" value="F:efflux transmembrane transporter activity"/>
    <property type="evidence" value="ECO:0007669"/>
    <property type="project" value="InterPro"/>
</dbReference>
<accession>A0AAE3UIG4</accession>
<dbReference type="EMBL" id="JASJOU010000015">
    <property type="protein sequence ID" value="MDJ1505351.1"/>
    <property type="molecule type" value="Genomic_DNA"/>
</dbReference>
<reference evidence="1" key="1">
    <citation type="submission" date="2023-05" db="EMBL/GenBank/DDBJ databases">
        <authorList>
            <person name="Zhang X."/>
        </authorList>
    </citation>
    <scope>NUCLEOTIDE SEQUENCE</scope>
    <source>
        <strain evidence="1">BD1B2-1</strain>
    </source>
</reference>
<dbReference type="Gene3D" id="1.20.1600.10">
    <property type="entry name" value="Outer membrane efflux proteins (OEP)"/>
    <property type="match status" value="1"/>
</dbReference>
<proteinExistence type="predicted"/>
<dbReference type="SUPFAM" id="SSF56954">
    <property type="entry name" value="Outer membrane efflux proteins (OEP)"/>
    <property type="match status" value="1"/>
</dbReference>
<dbReference type="Proteomes" id="UP001232063">
    <property type="component" value="Unassembled WGS sequence"/>
</dbReference>
<protein>
    <submittedName>
        <fullName evidence="1">TolC family protein</fullName>
    </submittedName>
</protein>
<sequence>MLGLSVQESLVLHETLSDPASQAVSLQSSSHPEVKLAHAQSMLAHSAWKASKASFTPILSAVYQWNTQISGDELLKFGNANTLPQQYWGLRLSIPILVGSSRLFQIQKSHIDWEFKQKNYQAIRKQADLDDENLRLAYDNAVSALGKSRQIMDLYHQNDQHASRQLNEGVLSLDERLRYFSDYISGQNDYLTNLSEYLIQHYRIQIQNKVF</sequence>
<evidence type="ECO:0000313" key="1">
    <source>
        <dbReference type="EMBL" id="MDJ1505351.1"/>
    </source>
</evidence>
<dbReference type="AlphaFoldDB" id="A0AAE3UIG4"/>